<reference evidence="8 9" key="1">
    <citation type="submission" date="2017-08" db="EMBL/GenBank/DDBJ databases">
        <title>Complete genome of Colwellia sp. NB097-1, a psychrophile bacterium ioslated from Bering Sea.</title>
        <authorList>
            <person name="Chen X."/>
        </authorList>
    </citation>
    <scope>NUCLEOTIDE SEQUENCE [LARGE SCALE GENOMIC DNA]</scope>
    <source>
        <strain evidence="8 9">NB097-1</strain>
    </source>
</reference>
<accession>A0A222G5A4</accession>
<dbReference type="PANTHER" id="PTHR32089">
    <property type="entry name" value="METHYL-ACCEPTING CHEMOTAXIS PROTEIN MCPB"/>
    <property type="match status" value="1"/>
</dbReference>
<dbReference type="GO" id="GO:0016020">
    <property type="term" value="C:membrane"/>
    <property type="evidence" value="ECO:0007669"/>
    <property type="project" value="UniProtKB-SubCell"/>
</dbReference>
<evidence type="ECO:0000256" key="2">
    <source>
        <dbReference type="ARBA" id="ARBA00023224"/>
    </source>
</evidence>
<keyword evidence="9" id="KW-1185">Reference proteome</keyword>
<evidence type="ECO:0000256" key="1">
    <source>
        <dbReference type="ARBA" id="ARBA00004370"/>
    </source>
</evidence>
<dbReference type="EMBL" id="CP020465">
    <property type="protein sequence ID" value="ASP47097.1"/>
    <property type="molecule type" value="Genomic_DNA"/>
</dbReference>
<dbReference type="Proteomes" id="UP000202259">
    <property type="component" value="Chromosome"/>
</dbReference>
<dbReference type="PROSITE" id="PS50111">
    <property type="entry name" value="CHEMOTAXIS_TRANSDUC_2"/>
    <property type="match status" value="1"/>
</dbReference>
<dbReference type="CDD" id="cd11386">
    <property type="entry name" value="MCP_signal"/>
    <property type="match status" value="1"/>
</dbReference>
<dbReference type="SUPFAM" id="SSF58104">
    <property type="entry name" value="Methyl-accepting chemotaxis protein (MCP) signaling domain"/>
    <property type="match status" value="1"/>
</dbReference>
<dbReference type="FunFam" id="1.10.287.950:FF:000001">
    <property type="entry name" value="Methyl-accepting chemotaxis sensory transducer"/>
    <property type="match status" value="1"/>
</dbReference>
<keyword evidence="5" id="KW-0472">Membrane</keyword>
<dbReference type="GO" id="GO:0006935">
    <property type="term" value="P:chemotaxis"/>
    <property type="evidence" value="ECO:0007669"/>
    <property type="project" value="UniProtKB-ARBA"/>
</dbReference>
<dbReference type="CDD" id="cd06225">
    <property type="entry name" value="HAMP"/>
    <property type="match status" value="1"/>
</dbReference>
<dbReference type="SMART" id="SM00283">
    <property type="entry name" value="MA"/>
    <property type="match status" value="1"/>
</dbReference>
<feature type="domain" description="Methyl-accepting transducer" evidence="6">
    <location>
        <begin position="405"/>
        <end position="641"/>
    </location>
</feature>
<keyword evidence="2 4" id="KW-0807">Transducer</keyword>
<protein>
    <submittedName>
        <fullName evidence="8">Methyl-accepting chemotaxis protein</fullName>
    </submittedName>
</protein>
<feature type="domain" description="HAMP" evidence="7">
    <location>
        <begin position="348"/>
        <end position="400"/>
    </location>
</feature>
<dbReference type="Pfam" id="PF00015">
    <property type="entry name" value="MCPsignal"/>
    <property type="match status" value="1"/>
</dbReference>
<evidence type="ECO:0000256" key="3">
    <source>
        <dbReference type="ARBA" id="ARBA00029447"/>
    </source>
</evidence>
<keyword evidence="5" id="KW-0812">Transmembrane</keyword>
<evidence type="ECO:0000313" key="9">
    <source>
        <dbReference type="Proteomes" id="UP000202259"/>
    </source>
</evidence>
<dbReference type="Pfam" id="PF00672">
    <property type="entry name" value="HAMP"/>
    <property type="match status" value="1"/>
</dbReference>
<sequence length="677" mass="74189">MYNLPLTIKQKIIMGFSTIGILLVAGSIFFYNSLTQISQANSNVELLAVPVQKQSSALQIKLLNMIKVGALGFTQKNTANLINSEQEYANLNKEYQSAVTVLSSKLIDQPKMLEALNQSQNHYQEYVNQSEKFYLAKKNVASANEKFVANYQIFIESRDQASNKMLDLELLQLPDNGQLLDDIIGNGARIDDMLFTLQSTMSGLKQVTELDVLSQHKEDVSFLIANINNNYVFMQRLFASVDDKTLLEEFSTEFAILNNLLVEPGELYQDKQQALDDYINANIAYNLSVKSFNATYQQLTLLLSLAEARFDELQLTTKAKVATGVNLAIYMALIFVVLATFIAVVTTRTMLGPLAAANKSLALIAQGDLTRRLTIKNQDEFGDLFNNINKLSDDLTSLLKNISQNAYSLDESAKVTSEQSHRIAQSTSAQISRVTDAKLIAEKMFISSSSVTDEANLTANNVSEASKHSFEIRTIADDNSNRIESLSTSLSDSVEVMARLSKHSDSIGGILDTIGSIADQTNLLALNAAIEAARAGEHGRGFAVVADEVRSLASRTQASTAEIQLMINSLQTETQTAEIAISQGQNQAAECVSQSQELSHAIKQIESALHTIDEMSKSISVASNEQLGFSQEIELTMTEAAEAATSNAAESQDLSNRSDEVNELAHSLTNSVARFKL</sequence>
<feature type="transmembrane region" description="Helical" evidence="5">
    <location>
        <begin position="12"/>
        <end position="31"/>
    </location>
</feature>
<dbReference type="SMART" id="SM00304">
    <property type="entry name" value="HAMP"/>
    <property type="match status" value="1"/>
</dbReference>
<dbReference type="InterPro" id="IPR003660">
    <property type="entry name" value="HAMP_dom"/>
</dbReference>
<evidence type="ECO:0000259" key="6">
    <source>
        <dbReference type="PROSITE" id="PS50111"/>
    </source>
</evidence>
<dbReference type="KEGG" id="cber:B5D82_04520"/>
<dbReference type="InterPro" id="IPR004089">
    <property type="entry name" value="MCPsignal_dom"/>
</dbReference>
<organism evidence="8 9">
    <name type="scientific">Cognaticolwellia beringensis</name>
    <dbReference type="NCBI Taxonomy" id="1967665"/>
    <lineage>
        <taxon>Bacteria</taxon>
        <taxon>Pseudomonadati</taxon>
        <taxon>Pseudomonadota</taxon>
        <taxon>Gammaproteobacteria</taxon>
        <taxon>Alteromonadales</taxon>
        <taxon>Colwelliaceae</taxon>
        <taxon>Cognaticolwellia</taxon>
    </lineage>
</organism>
<feature type="transmembrane region" description="Helical" evidence="5">
    <location>
        <begin position="327"/>
        <end position="345"/>
    </location>
</feature>
<name>A0A222G5A4_9GAMM</name>
<dbReference type="GO" id="GO:0007165">
    <property type="term" value="P:signal transduction"/>
    <property type="evidence" value="ECO:0007669"/>
    <property type="project" value="UniProtKB-KW"/>
</dbReference>
<keyword evidence="5" id="KW-1133">Transmembrane helix</keyword>
<gene>
    <name evidence="8" type="ORF">B5D82_04520</name>
</gene>
<evidence type="ECO:0000256" key="5">
    <source>
        <dbReference type="SAM" id="Phobius"/>
    </source>
</evidence>
<proteinExistence type="inferred from homology"/>
<dbReference type="AlphaFoldDB" id="A0A222G5A4"/>
<evidence type="ECO:0000256" key="4">
    <source>
        <dbReference type="PROSITE-ProRule" id="PRU00284"/>
    </source>
</evidence>
<dbReference type="OrthoDB" id="6846832at2"/>
<comment type="subcellular location">
    <subcellularLocation>
        <location evidence="1">Membrane</location>
    </subcellularLocation>
</comment>
<dbReference type="Gene3D" id="1.10.287.950">
    <property type="entry name" value="Methyl-accepting chemotaxis protein"/>
    <property type="match status" value="1"/>
</dbReference>
<evidence type="ECO:0000259" key="7">
    <source>
        <dbReference type="PROSITE" id="PS50885"/>
    </source>
</evidence>
<evidence type="ECO:0000313" key="8">
    <source>
        <dbReference type="EMBL" id="ASP47097.1"/>
    </source>
</evidence>
<dbReference type="PROSITE" id="PS50885">
    <property type="entry name" value="HAMP"/>
    <property type="match status" value="1"/>
</dbReference>
<dbReference type="Gene3D" id="6.10.340.10">
    <property type="match status" value="1"/>
</dbReference>
<dbReference type="PANTHER" id="PTHR32089:SF70">
    <property type="entry name" value="ENERGY TAXIS MODULATING METHYL ACCEPTING SENSORY TRANSDUCER"/>
    <property type="match status" value="1"/>
</dbReference>
<comment type="similarity">
    <text evidence="3">Belongs to the methyl-accepting chemotaxis (MCP) protein family.</text>
</comment>